<evidence type="ECO:0000313" key="2">
    <source>
        <dbReference type="Proteomes" id="UP000176998"/>
    </source>
</evidence>
<keyword evidence="2" id="KW-1185">Reference proteome</keyword>
<name>A0A1G4B5A2_9PEZI</name>
<accession>A0A1G4B5A2</accession>
<dbReference type="AlphaFoldDB" id="A0A1G4B5A2"/>
<reference evidence="1 2" key="1">
    <citation type="submission" date="2016-09" db="EMBL/GenBank/DDBJ databases">
        <authorList>
            <person name="Capua I."/>
            <person name="De Benedictis P."/>
            <person name="Joannis T."/>
            <person name="Lombin L.H."/>
            <person name="Cattoli G."/>
        </authorList>
    </citation>
    <scope>NUCLEOTIDE SEQUENCE [LARGE SCALE GENOMIC DNA]</scope>
    <source>
        <strain evidence="1 2">IMI 309357</strain>
    </source>
</reference>
<comment type="caution">
    <text evidence="1">The sequence shown here is derived from an EMBL/GenBank/DDBJ whole genome shotgun (WGS) entry which is preliminary data.</text>
</comment>
<dbReference type="EMBL" id="MJBS01000067">
    <property type="protein sequence ID" value="OHE96618.1"/>
    <property type="molecule type" value="Genomic_DNA"/>
</dbReference>
<dbReference type="OrthoDB" id="10600389at2759"/>
<dbReference type="RefSeq" id="XP_022473774.1">
    <property type="nucleotide sequence ID" value="XM_022619710.1"/>
</dbReference>
<dbReference type="Proteomes" id="UP000176998">
    <property type="component" value="Unassembled WGS sequence"/>
</dbReference>
<evidence type="ECO:0000313" key="1">
    <source>
        <dbReference type="EMBL" id="OHE96618.1"/>
    </source>
</evidence>
<protein>
    <submittedName>
        <fullName evidence="1">Uncharacterized protein</fullName>
    </submittedName>
</protein>
<sequence length="112" mass="12601">MCCGHCPRWKGWAAAYLVCSPLPLKSSHHRGCVFIHTHTLTYPQVFLSSSHHLPHYCIVEVTSNISTKPHVYLPRSTLQRLSLLAGTRLSTVCSYQSSFPAHQEKPAGPYFH</sequence>
<proteinExistence type="predicted"/>
<gene>
    <name evidence="1" type="ORF">CORC01_08075</name>
</gene>
<organism evidence="1 2">
    <name type="scientific">Colletotrichum orchidophilum</name>
    <dbReference type="NCBI Taxonomy" id="1209926"/>
    <lineage>
        <taxon>Eukaryota</taxon>
        <taxon>Fungi</taxon>
        <taxon>Dikarya</taxon>
        <taxon>Ascomycota</taxon>
        <taxon>Pezizomycotina</taxon>
        <taxon>Sordariomycetes</taxon>
        <taxon>Hypocreomycetidae</taxon>
        <taxon>Glomerellales</taxon>
        <taxon>Glomerellaceae</taxon>
        <taxon>Colletotrichum</taxon>
    </lineage>
</organism>
<dbReference type="GeneID" id="34561220"/>